<proteinExistence type="inferred from homology"/>
<feature type="signal peptide" evidence="5">
    <location>
        <begin position="1"/>
        <end position="21"/>
    </location>
</feature>
<dbReference type="PANTHER" id="PTHR23023">
    <property type="entry name" value="DIMETHYLANILINE MONOOXYGENASE"/>
    <property type="match status" value="1"/>
</dbReference>
<evidence type="ECO:0000256" key="1">
    <source>
        <dbReference type="ARBA" id="ARBA00009183"/>
    </source>
</evidence>
<reference evidence="6" key="1">
    <citation type="submission" date="2023-11" db="EMBL/GenBank/DDBJ databases">
        <authorList>
            <person name="De Vega J J."/>
            <person name="De Vega J J."/>
        </authorList>
    </citation>
    <scope>NUCLEOTIDE SEQUENCE</scope>
</reference>
<dbReference type="Gene3D" id="3.50.50.60">
    <property type="entry name" value="FAD/NAD(P)-binding domain"/>
    <property type="match status" value="2"/>
</dbReference>
<evidence type="ECO:0000256" key="4">
    <source>
        <dbReference type="ARBA" id="ARBA00023002"/>
    </source>
</evidence>
<keyword evidence="4" id="KW-0560">Oxidoreductase</keyword>
<evidence type="ECO:0000313" key="7">
    <source>
        <dbReference type="Proteomes" id="UP001295794"/>
    </source>
</evidence>
<sequence>MILSVLSSVVLISLAGTHVAASTRDQFPFVTETQEDFYEFKWPIRRVAVIGAGVSGLIAYRELTEAGFDTVKIFERDEIPGGVWHYTDELPDDAPIPNLDPVVGDFEPSFPPQGMSLPYEQFHFDDAKERFRKHRAPHAVWKSLTSNVPASMMHFTGLPFTPETSFHIPQQTLCRYIRSAYSYYGINSNDRNENASYSTRVELVDKRYDAEGNERGWTLTLKKLTTLGPLLSREEWWTEDFDAVVVATGTFNAPHIPNIPGLAEWKIRFPQTISHSREYRSPEKFANSSVLVVGAGPSATGVSADLQSSVAANYLSLRVGLSLPRFVHVSDLSITAERQVGNALQFLQLLKDGYHNSSWQEDGTSVRPLITDGTHYRSLYRDFLYIEEPTLGFVNMNLGIVTWTHGDYTALALAKIWSGKARLPSQDLMWQDHYRELTKRGGYSKQFPLLGAPHHSSYIAFYSGWLNSAAAEFGGKMIDGMPKDFIPAIISWQRDLFYNTNPVQIPPDFPTALLDEPVDVLHWMTGRY</sequence>
<dbReference type="GO" id="GO:0004499">
    <property type="term" value="F:N,N-dimethylaniline monooxygenase activity"/>
    <property type="evidence" value="ECO:0007669"/>
    <property type="project" value="InterPro"/>
</dbReference>
<keyword evidence="7" id="KW-1185">Reference proteome</keyword>
<dbReference type="GO" id="GO:0050660">
    <property type="term" value="F:flavin adenine dinucleotide binding"/>
    <property type="evidence" value="ECO:0007669"/>
    <property type="project" value="InterPro"/>
</dbReference>
<dbReference type="Pfam" id="PF13450">
    <property type="entry name" value="NAD_binding_8"/>
    <property type="match status" value="1"/>
</dbReference>
<dbReference type="InterPro" id="IPR036188">
    <property type="entry name" value="FAD/NAD-bd_sf"/>
</dbReference>
<keyword evidence="3" id="KW-0274">FAD</keyword>
<dbReference type="InterPro" id="IPR050346">
    <property type="entry name" value="FMO-like"/>
</dbReference>
<protein>
    <recommendedName>
        <fullName evidence="8">FAD/NAD(P)-binding domain-containing protein</fullName>
    </recommendedName>
</protein>
<dbReference type="Proteomes" id="UP001295794">
    <property type="component" value="Unassembled WGS sequence"/>
</dbReference>
<feature type="chain" id="PRO_5042204675" description="FAD/NAD(P)-binding domain-containing protein" evidence="5">
    <location>
        <begin position="22"/>
        <end position="528"/>
    </location>
</feature>
<name>A0AAD2K2U5_9AGAR</name>
<evidence type="ECO:0000256" key="2">
    <source>
        <dbReference type="ARBA" id="ARBA00022630"/>
    </source>
</evidence>
<dbReference type="EMBL" id="CAVNYO010000405">
    <property type="protein sequence ID" value="CAK5275844.1"/>
    <property type="molecule type" value="Genomic_DNA"/>
</dbReference>
<evidence type="ECO:0000256" key="3">
    <source>
        <dbReference type="ARBA" id="ARBA00022827"/>
    </source>
</evidence>
<accession>A0AAD2K2U5</accession>
<dbReference type="Pfam" id="PF00743">
    <property type="entry name" value="FMO-like"/>
    <property type="match status" value="1"/>
</dbReference>
<evidence type="ECO:0008006" key="8">
    <source>
        <dbReference type="Google" id="ProtNLM"/>
    </source>
</evidence>
<dbReference type="InterPro" id="IPR020946">
    <property type="entry name" value="Flavin_mOase-like"/>
</dbReference>
<keyword evidence="2" id="KW-0285">Flavoprotein</keyword>
<comment type="similarity">
    <text evidence="1">Belongs to the FMO family.</text>
</comment>
<dbReference type="GO" id="GO:0050661">
    <property type="term" value="F:NADP binding"/>
    <property type="evidence" value="ECO:0007669"/>
    <property type="project" value="InterPro"/>
</dbReference>
<comment type="caution">
    <text evidence="6">The sequence shown here is derived from an EMBL/GenBank/DDBJ whole genome shotgun (WGS) entry which is preliminary data.</text>
</comment>
<dbReference type="PRINTS" id="PR00419">
    <property type="entry name" value="ADXRDTASE"/>
</dbReference>
<organism evidence="6 7">
    <name type="scientific">Mycena citricolor</name>
    <dbReference type="NCBI Taxonomy" id="2018698"/>
    <lineage>
        <taxon>Eukaryota</taxon>
        <taxon>Fungi</taxon>
        <taxon>Dikarya</taxon>
        <taxon>Basidiomycota</taxon>
        <taxon>Agaricomycotina</taxon>
        <taxon>Agaricomycetes</taxon>
        <taxon>Agaricomycetidae</taxon>
        <taxon>Agaricales</taxon>
        <taxon>Marasmiineae</taxon>
        <taxon>Mycenaceae</taxon>
        <taxon>Mycena</taxon>
    </lineage>
</organism>
<evidence type="ECO:0000313" key="6">
    <source>
        <dbReference type="EMBL" id="CAK5275844.1"/>
    </source>
</evidence>
<evidence type="ECO:0000256" key="5">
    <source>
        <dbReference type="SAM" id="SignalP"/>
    </source>
</evidence>
<dbReference type="SUPFAM" id="SSF51905">
    <property type="entry name" value="FAD/NAD(P)-binding domain"/>
    <property type="match status" value="1"/>
</dbReference>
<gene>
    <name evidence="6" type="ORF">MYCIT1_LOCUS23884</name>
</gene>
<keyword evidence="5" id="KW-0732">Signal</keyword>
<dbReference type="AlphaFoldDB" id="A0AAD2K2U5"/>